<comment type="caution">
    <text evidence="1">The sequence shown here is derived from an EMBL/GenBank/DDBJ whole genome shotgun (WGS) entry which is preliminary data.</text>
</comment>
<dbReference type="EMBL" id="WOYG01000001">
    <property type="protein sequence ID" value="NLV08584.1"/>
    <property type="molecule type" value="Genomic_DNA"/>
</dbReference>
<dbReference type="Proteomes" id="UP000608662">
    <property type="component" value="Unassembled WGS sequence"/>
</dbReference>
<gene>
    <name evidence="1" type="ORF">GOC74_01355</name>
</gene>
<evidence type="ECO:0000313" key="1">
    <source>
        <dbReference type="EMBL" id="NLV08584.1"/>
    </source>
</evidence>
<evidence type="ECO:0000313" key="2">
    <source>
        <dbReference type="Proteomes" id="UP000608662"/>
    </source>
</evidence>
<dbReference type="OrthoDB" id="377154at2157"/>
<reference evidence="1" key="1">
    <citation type="submission" date="2019-12" db="EMBL/GenBank/DDBJ databases">
        <title>Whole-genome sequence of Halomicrobium mukohataei pws1.</title>
        <authorList>
            <person name="Verma D.K."/>
            <person name="Gopal K."/>
            <person name="Prasad E.S."/>
        </authorList>
    </citation>
    <scope>NUCLEOTIDE SEQUENCE</scope>
    <source>
        <strain evidence="1">Pws1</strain>
    </source>
</reference>
<proteinExistence type="predicted"/>
<organism evidence="1 2">
    <name type="scientific">Halomicrobium mukohataei</name>
    <dbReference type="NCBI Taxonomy" id="57705"/>
    <lineage>
        <taxon>Archaea</taxon>
        <taxon>Methanobacteriati</taxon>
        <taxon>Methanobacteriota</taxon>
        <taxon>Stenosarchaea group</taxon>
        <taxon>Halobacteria</taxon>
        <taxon>Halobacteriales</taxon>
        <taxon>Haloarculaceae</taxon>
        <taxon>Halomicrobium</taxon>
    </lineage>
</organism>
<name>A0A847UBG1_9EURY</name>
<dbReference type="AlphaFoldDB" id="A0A847UBG1"/>
<protein>
    <submittedName>
        <fullName evidence="1">Uncharacterized protein</fullName>
    </submittedName>
</protein>
<accession>A0A847UBG1</accession>
<dbReference type="RefSeq" id="WP_170092593.1">
    <property type="nucleotide sequence ID" value="NZ_WOYG01000001.1"/>
</dbReference>
<sequence>MTFGIETAYVGCGRAGRARIREGLERRASGTAVTPDHGASPELLALDSGADESLAAALAAFDVVVVTGESASRDTRAQMAAVGRACPDDATCVGVVTGAMDHGIERLGRACDTVVPVDTDALAREFATDLLTWASEPMLLRTDSSQVYDGLDGGGVAAVDRVTGDRTALRSLVERASVGETTDGQRLLFGYLAFGVDVTLADDERFQQFCDRPEVVTGRASLAEPDACRLTAVRQVSE</sequence>